<comment type="similarity">
    <text evidence="2 13">Belongs to the sodium:solute symporter (SSF) (TC 2.A.21) family.</text>
</comment>
<dbReference type="PANTHER" id="PTHR45897">
    <property type="entry name" value="HIGH-AFFINITY CHOLINE TRANSPORTER 1"/>
    <property type="match status" value="1"/>
</dbReference>
<proteinExistence type="inferred from homology"/>
<keyword evidence="7 15" id="KW-1133">Transmembrane helix</keyword>
<evidence type="ECO:0000256" key="9">
    <source>
        <dbReference type="ARBA" id="ARBA00023065"/>
    </source>
</evidence>
<feature type="transmembrane region" description="Helical" evidence="15">
    <location>
        <begin position="488"/>
        <end position="507"/>
    </location>
</feature>
<dbReference type="InParanoid" id="E4X1D2"/>
<feature type="transmembrane region" description="Helical" evidence="15">
    <location>
        <begin position="74"/>
        <end position="97"/>
    </location>
</feature>
<dbReference type="GO" id="GO:0005886">
    <property type="term" value="C:plasma membrane"/>
    <property type="evidence" value="ECO:0007669"/>
    <property type="project" value="TreeGrafter"/>
</dbReference>
<keyword evidence="17" id="KW-1185">Reference proteome</keyword>
<evidence type="ECO:0000313" key="17">
    <source>
        <dbReference type="Proteomes" id="UP000001307"/>
    </source>
</evidence>
<evidence type="ECO:0000256" key="5">
    <source>
        <dbReference type="ARBA" id="ARBA00022847"/>
    </source>
</evidence>
<organism evidence="16">
    <name type="scientific">Oikopleura dioica</name>
    <name type="common">Tunicate</name>
    <dbReference type="NCBI Taxonomy" id="34765"/>
    <lineage>
        <taxon>Eukaryota</taxon>
        <taxon>Metazoa</taxon>
        <taxon>Chordata</taxon>
        <taxon>Tunicata</taxon>
        <taxon>Appendicularia</taxon>
        <taxon>Copelata</taxon>
        <taxon>Oikopleuridae</taxon>
        <taxon>Oikopleura</taxon>
    </lineage>
</organism>
<keyword evidence="12" id="KW-0739">Sodium transport</keyword>
<accession>E4X1D2</accession>
<evidence type="ECO:0000256" key="15">
    <source>
        <dbReference type="SAM" id="Phobius"/>
    </source>
</evidence>
<dbReference type="AlphaFoldDB" id="E4X1D2"/>
<feature type="transmembrane region" description="Helical" evidence="15">
    <location>
        <begin position="290"/>
        <end position="307"/>
    </location>
</feature>
<sequence>MNITISLAGNCDAEISCAPEKDLCKRNAAAPAWYQIAGIAFFYLVILATGIYATKRGKKLRRMSMDLAQDNMVAGRNIGLFIGVFTMTATWVGGGYINATAQMVYSNSGGLLWTQAPFGYAISLALGGILFAEKMREKGYITMLDPFQRRFGKRWGGCLFFPALLGEVFWSAAVLNALGSTLSVVMGIGTNQSIVISAGIALFYTAKGLIGGLYSVAYTDVIQLFCILIGLCVAIPYAATHEAVKMNFFSVESNPVDYALSCFEFDKNISWLGNWNTLRDYKTLGQWTDSYLLLMFGGIPWQVYFQRVLSSDTAYHAKLLSFFAAAGCIIMSIPPIMIGAIARSTDWSETNFFETGKYNPEECGETDKILPIVLATLTPPVVSTIGLGAISAAVMSSADSSILSAASMFTHNIWSESISPGSSERAVMRVMRVSIVTVGAIATVLAIKGTSVYSLWYLSGDIVYVTLFPQLLLVVHFEDRINARGSQIGLLLGVIIRAIGGDTGLNIPALVEFPGYDCKTNTQYFPFRSLAMIVTLLGCLVGSAVFADPHPISEEEEDTPFYKKGKSPIISSPAGGETIDKLRLEDAVFEEDENAPRNAE</sequence>
<evidence type="ECO:0000256" key="11">
    <source>
        <dbReference type="ARBA" id="ARBA00023180"/>
    </source>
</evidence>
<dbReference type="InterPro" id="IPR038377">
    <property type="entry name" value="Na/Glc_symporter_sf"/>
</dbReference>
<dbReference type="GO" id="GO:0008292">
    <property type="term" value="P:acetylcholine biosynthetic process"/>
    <property type="evidence" value="ECO:0007669"/>
    <property type="project" value="TreeGrafter"/>
</dbReference>
<dbReference type="CDD" id="cd11474">
    <property type="entry name" value="SLC5sbd_CHT"/>
    <property type="match status" value="1"/>
</dbReference>
<keyword evidence="3" id="KW-0813">Transport</keyword>
<evidence type="ECO:0000256" key="4">
    <source>
        <dbReference type="ARBA" id="ARBA00022692"/>
    </source>
</evidence>
<dbReference type="InterPro" id="IPR001734">
    <property type="entry name" value="Na/solute_symporter"/>
</dbReference>
<evidence type="ECO:0000256" key="14">
    <source>
        <dbReference type="SAM" id="MobiDB-lite"/>
    </source>
</evidence>
<keyword evidence="5" id="KW-0769">Symport</keyword>
<comment type="subcellular location">
    <subcellularLocation>
        <location evidence="1">Membrane</location>
        <topology evidence="1">Multi-pass membrane protein</topology>
    </subcellularLocation>
</comment>
<feature type="transmembrane region" description="Helical" evidence="15">
    <location>
        <begin position="430"/>
        <end position="449"/>
    </location>
</feature>
<dbReference type="FunCoup" id="E4X1D2">
    <property type="interactions" value="1"/>
</dbReference>
<reference evidence="16" key="1">
    <citation type="journal article" date="2010" name="Science">
        <title>Plasticity of animal genome architecture unmasked by rapid evolution of a pelagic tunicate.</title>
        <authorList>
            <person name="Denoeud F."/>
            <person name="Henriet S."/>
            <person name="Mungpakdee S."/>
            <person name="Aury J.M."/>
            <person name="Da Silva C."/>
            <person name="Brinkmann H."/>
            <person name="Mikhaleva J."/>
            <person name="Olsen L.C."/>
            <person name="Jubin C."/>
            <person name="Canestro C."/>
            <person name="Bouquet J.M."/>
            <person name="Danks G."/>
            <person name="Poulain J."/>
            <person name="Campsteijn C."/>
            <person name="Adamski M."/>
            <person name="Cross I."/>
            <person name="Yadetie F."/>
            <person name="Muffato M."/>
            <person name="Louis A."/>
            <person name="Butcher S."/>
            <person name="Tsagkogeorga G."/>
            <person name="Konrad A."/>
            <person name="Singh S."/>
            <person name="Jensen M.F."/>
            <person name="Cong E.H."/>
            <person name="Eikeseth-Otteraa H."/>
            <person name="Noel B."/>
            <person name="Anthouard V."/>
            <person name="Porcel B.M."/>
            <person name="Kachouri-Lafond R."/>
            <person name="Nishino A."/>
            <person name="Ugolini M."/>
            <person name="Chourrout P."/>
            <person name="Nishida H."/>
            <person name="Aasland R."/>
            <person name="Huzurbazar S."/>
            <person name="Westhof E."/>
            <person name="Delsuc F."/>
            <person name="Lehrach H."/>
            <person name="Reinhardt R."/>
            <person name="Weissenbach J."/>
            <person name="Roy S.W."/>
            <person name="Artiguenave F."/>
            <person name="Postlethwait J.H."/>
            <person name="Manak J.R."/>
            <person name="Thompson E.M."/>
            <person name="Jaillon O."/>
            <person name="Du Pasquier L."/>
            <person name="Boudinot P."/>
            <person name="Liberles D.A."/>
            <person name="Volff J.N."/>
            <person name="Philippe H."/>
            <person name="Lenhard B."/>
            <person name="Roest Crollius H."/>
            <person name="Wincker P."/>
            <person name="Chourrout D."/>
        </authorList>
    </citation>
    <scope>NUCLEOTIDE SEQUENCE [LARGE SCALE GENOMIC DNA]</scope>
</reference>
<evidence type="ECO:0000256" key="6">
    <source>
        <dbReference type="ARBA" id="ARBA00022979"/>
    </source>
</evidence>
<protein>
    <submittedName>
        <fullName evidence="16">Uncharacterized protein</fullName>
    </submittedName>
</protein>
<evidence type="ECO:0000256" key="12">
    <source>
        <dbReference type="ARBA" id="ARBA00023201"/>
    </source>
</evidence>
<evidence type="ECO:0000256" key="3">
    <source>
        <dbReference type="ARBA" id="ARBA00022448"/>
    </source>
</evidence>
<keyword evidence="9" id="KW-0406">Ion transport</keyword>
<feature type="transmembrane region" description="Helical" evidence="15">
    <location>
        <begin position="527"/>
        <end position="547"/>
    </location>
</feature>
<feature type="transmembrane region" description="Helical" evidence="15">
    <location>
        <begin position="155"/>
        <end position="178"/>
    </location>
</feature>
<dbReference type="Gene3D" id="1.20.1730.10">
    <property type="entry name" value="Sodium/glucose cotransporter"/>
    <property type="match status" value="1"/>
</dbReference>
<evidence type="ECO:0000256" key="8">
    <source>
        <dbReference type="ARBA" id="ARBA00023053"/>
    </source>
</evidence>
<evidence type="ECO:0000313" key="16">
    <source>
        <dbReference type="EMBL" id="CBY23612.1"/>
    </source>
</evidence>
<dbReference type="Proteomes" id="UP000001307">
    <property type="component" value="Unassembled WGS sequence"/>
</dbReference>
<feature type="transmembrane region" description="Helical" evidence="15">
    <location>
        <begin position="455"/>
        <end position="476"/>
    </location>
</feature>
<keyword evidence="4 15" id="KW-0812">Transmembrane</keyword>
<evidence type="ECO:0000256" key="13">
    <source>
        <dbReference type="RuleBase" id="RU362091"/>
    </source>
</evidence>
<dbReference type="InterPro" id="IPR052244">
    <property type="entry name" value="Choline_transporter"/>
</dbReference>
<feature type="transmembrane region" description="Helical" evidence="15">
    <location>
        <begin position="216"/>
        <end position="239"/>
    </location>
</feature>
<feature type="transmembrane region" description="Helical" evidence="15">
    <location>
        <begin position="117"/>
        <end position="135"/>
    </location>
</feature>
<keyword evidence="8" id="KW-0915">Sodium</keyword>
<evidence type="ECO:0000256" key="1">
    <source>
        <dbReference type="ARBA" id="ARBA00004141"/>
    </source>
</evidence>
<gene>
    <name evidence="16" type="ORF">GSOID_T00016066001</name>
</gene>
<dbReference type="PROSITE" id="PS50283">
    <property type="entry name" value="NA_SOLUT_SYMP_3"/>
    <property type="match status" value="1"/>
</dbReference>
<evidence type="ECO:0000256" key="10">
    <source>
        <dbReference type="ARBA" id="ARBA00023136"/>
    </source>
</evidence>
<dbReference type="GO" id="GO:0005307">
    <property type="term" value="F:choline:sodium symporter activity"/>
    <property type="evidence" value="ECO:0007669"/>
    <property type="project" value="TreeGrafter"/>
</dbReference>
<keyword evidence="10 15" id="KW-0472">Membrane</keyword>
<evidence type="ECO:0000256" key="7">
    <source>
        <dbReference type="ARBA" id="ARBA00022989"/>
    </source>
</evidence>
<keyword evidence="6" id="KW-0530">Neurotransmitter biosynthesis</keyword>
<name>E4X1D2_OIKDI</name>
<evidence type="ECO:0000256" key="2">
    <source>
        <dbReference type="ARBA" id="ARBA00006434"/>
    </source>
</evidence>
<feature type="region of interest" description="Disordered" evidence="14">
    <location>
        <begin position="554"/>
        <end position="578"/>
    </location>
</feature>
<dbReference type="Pfam" id="PF00474">
    <property type="entry name" value="SSF"/>
    <property type="match status" value="1"/>
</dbReference>
<dbReference type="OrthoDB" id="546820at2759"/>
<feature type="transmembrane region" description="Helical" evidence="15">
    <location>
        <begin position="32"/>
        <end position="53"/>
    </location>
</feature>
<dbReference type="EMBL" id="FN653021">
    <property type="protein sequence ID" value="CBY23612.1"/>
    <property type="molecule type" value="Genomic_DNA"/>
</dbReference>
<dbReference type="PANTHER" id="PTHR45897:SF4">
    <property type="entry name" value="HIGH-AFFINITY CHOLINE TRANSPORTER 1"/>
    <property type="match status" value="1"/>
</dbReference>
<keyword evidence="11" id="KW-0325">Glycoprotein</keyword>
<feature type="transmembrane region" description="Helical" evidence="15">
    <location>
        <begin position="319"/>
        <end position="342"/>
    </location>
</feature>